<accession>A0A6J6UBJ7</accession>
<sequence>MNPRDYWEKIDRKTKQNLIAALVVTVLIGFFMMQSETTTPDNSGSASSPSVAAEADTSWIPNEYIQYSDSLAWSFPKQTCTPSFTYCFQYSFISKNGCPSGFYAAINWKDKSEAVVDYTNETLPSLQPLQVAKLTFQFTTPAETSFGGLDVAEIRCY</sequence>
<dbReference type="EMBL" id="CAEZZG010000011">
    <property type="protein sequence ID" value="CAB4757182.1"/>
    <property type="molecule type" value="Genomic_DNA"/>
</dbReference>
<keyword evidence="1" id="KW-0472">Membrane</keyword>
<proteinExistence type="predicted"/>
<evidence type="ECO:0000313" key="2">
    <source>
        <dbReference type="EMBL" id="CAB4757182.1"/>
    </source>
</evidence>
<organism evidence="2">
    <name type="scientific">freshwater metagenome</name>
    <dbReference type="NCBI Taxonomy" id="449393"/>
    <lineage>
        <taxon>unclassified sequences</taxon>
        <taxon>metagenomes</taxon>
        <taxon>ecological metagenomes</taxon>
    </lineage>
</organism>
<reference evidence="2" key="1">
    <citation type="submission" date="2020-05" db="EMBL/GenBank/DDBJ databases">
        <authorList>
            <person name="Chiriac C."/>
            <person name="Salcher M."/>
            <person name="Ghai R."/>
            <person name="Kavagutti S V."/>
        </authorList>
    </citation>
    <scope>NUCLEOTIDE SEQUENCE</scope>
</reference>
<evidence type="ECO:0000256" key="1">
    <source>
        <dbReference type="SAM" id="Phobius"/>
    </source>
</evidence>
<gene>
    <name evidence="2" type="ORF">UFOPK2844_00836</name>
</gene>
<keyword evidence="1" id="KW-0812">Transmembrane</keyword>
<protein>
    <submittedName>
        <fullName evidence="2">Unannotated protein</fullName>
    </submittedName>
</protein>
<name>A0A6J6UBJ7_9ZZZZ</name>
<feature type="transmembrane region" description="Helical" evidence="1">
    <location>
        <begin position="16"/>
        <end position="33"/>
    </location>
</feature>
<dbReference type="AlphaFoldDB" id="A0A6J6UBJ7"/>
<keyword evidence="1" id="KW-1133">Transmembrane helix</keyword>